<sequence>MTHVSGWRVVVPVKGGEEAKTRLALPRRQELALAMALDCLAVCRRTPGVGLVVCVSDDPVVLRAVRAAGVGTVSAGRPGLGAAVAAGLASLERGPTAVLLGDLPALRSRDLAAALARARTVPGPALVTDAAGSGSVLLTDPDGDLPHRFGPDSARRHVEAGAVVLRDPLPSLRRDVDTVADLRSALALGVGPHTRAALAHDLPGLPGLPAVPDVPALDLPAGCAGHAR</sequence>
<dbReference type="EC" id="2.7.7.68" evidence="5"/>
<evidence type="ECO:0000256" key="3">
    <source>
        <dbReference type="ARBA" id="ARBA00022741"/>
    </source>
</evidence>
<evidence type="ECO:0000313" key="6">
    <source>
        <dbReference type="Proteomes" id="UP001565927"/>
    </source>
</evidence>
<dbReference type="GO" id="GO:0043814">
    <property type="term" value="F:phospholactate guanylyltransferase activity"/>
    <property type="evidence" value="ECO:0007669"/>
    <property type="project" value="UniProtKB-EC"/>
</dbReference>
<dbReference type="RefSeq" id="WP_370441909.1">
    <property type="nucleotide sequence ID" value="NZ_JBGFTU010000014.1"/>
</dbReference>
<evidence type="ECO:0000256" key="4">
    <source>
        <dbReference type="ARBA" id="ARBA00023134"/>
    </source>
</evidence>
<dbReference type="NCBIfam" id="TIGR03552">
    <property type="entry name" value="F420_cofC"/>
    <property type="match status" value="1"/>
</dbReference>
<gene>
    <name evidence="5" type="primary">cofC</name>
    <name evidence="5" type="ORF">AB2L27_13055</name>
</gene>
<dbReference type="PANTHER" id="PTHR40392">
    <property type="entry name" value="2-PHOSPHO-L-LACTATE GUANYLYLTRANSFERASE"/>
    <property type="match status" value="1"/>
</dbReference>
<dbReference type="Pfam" id="PF01983">
    <property type="entry name" value="CofC"/>
    <property type="match status" value="1"/>
</dbReference>
<organism evidence="5 6">
    <name type="scientific">Kineococcus halophytocola</name>
    <dbReference type="NCBI Taxonomy" id="3234027"/>
    <lineage>
        <taxon>Bacteria</taxon>
        <taxon>Bacillati</taxon>
        <taxon>Actinomycetota</taxon>
        <taxon>Actinomycetes</taxon>
        <taxon>Kineosporiales</taxon>
        <taxon>Kineosporiaceae</taxon>
        <taxon>Kineococcus</taxon>
    </lineage>
</organism>
<dbReference type="Gene3D" id="3.90.550.10">
    <property type="entry name" value="Spore Coat Polysaccharide Biosynthesis Protein SpsA, Chain A"/>
    <property type="match status" value="1"/>
</dbReference>
<evidence type="ECO:0000256" key="1">
    <source>
        <dbReference type="ARBA" id="ARBA00022679"/>
    </source>
</evidence>
<evidence type="ECO:0000313" key="5">
    <source>
        <dbReference type="EMBL" id="MEZ0165683.1"/>
    </source>
</evidence>
<dbReference type="PANTHER" id="PTHR40392:SF1">
    <property type="entry name" value="2-PHOSPHO-L-LACTATE GUANYLYLTRANSFERASE"/>
    <property type="match status" value="1"/>
</dbReference>
<proteinExistence type="predicted"/>
<accession>A0ABV4H283</accession>
<keyword evidence="6" id="KW-1185">Reference proteome</keyword>
<keyword evidence="4" id="KW-0342">GTP-binding</keyword>
<keyword evidence="3" id="KW-0547">Nucleotide-binding</keyword>
<evidence type="ECO:0000256" key="2">
    <source>
        <dbReference type="ARBA" id="ARBA00022695"/>
    </source>
</evidence>
<keyword evidence="1 5" id="KW-0808">Transferase</keyword>
<reference evidence="5 6" key="1">
    <citation type="submission" date="2024-07" db="EMBL/GenBank/DDBJ databases">
        <authorList>
            <person name="Thanompreechachai J."/>
            <person name="Duangmal K."/>
        </authorList>
    </citation>
    <scope>NUCLEOTIDE SEQUENCE [LARGE SCALE GENOMIC DNA]</scope>
    <source>
        <strain evidence="5 6">LSe6-4</strain>
    </source>
</reference>
<dbReference type="InterPro" id="IPR029044">
    <property type="entry name" value="Nucleotide-diphossugar_trans"/>
</dbReference>
<dbReference type="InterPro" id="IPR002835">
    <property type="entry name" value="CofC"/>
</dbReference>
<comment type="caution">
    <text evidence="5">The sequence shown here is derived from an EMBL/GenBank/DDBJ whole genome shotgun (WGS) entry which is preliminary data.</text>
</comment>
<keyword evidence="2 5" id="KW-0548">Nucleotidyltransferase</keyword>
<dbReference type="Proteomes" id="UP001565927">
    <property type="component" value="Unassembled WGS sequence"/>
</dbReference>
<dbReference type="EMBL" id="JBGFTU010000014">
    <property type="protein sequence ID" value="MEZ0165683.1"/>
    <property type="molecule type" value="Genomic_DNA"/>
</dbReference>
<name>A0ABV4H283_9ACTN</name>
<protein>
    <submittedName>
        <fullName evidence="5">2-phospho-L-lactate guanylyltransferase</fullName>
        <ecNumber evidence="5">2.7.7.68</ecNumber>
    </submittedName>
</protein>
<dbReference type="SUPFAM" id="SSF53448">
    <property type="entry name" value="Nucleotide-diphospho-sugar transferases"/>
    <property type="match status" value="1"/>
</dbReference>